<proteinExistence type="predicted"/>
<protein>
    <submittedName>
        <fullName evidence="1">Uncharacterized protein</fullName>
    </submittedName>
</protein>
<dbReference type="AlphaFoldDB" id="A0A0R0D6K8"/>
<gene>
    <name evidence="1" type="ORF">ABB28_10710</name>
</gene>
<reference evidence="1 2" key="1">
    <citation type="submission" date="2015-05" db="EMBL/GenBank/DDBJ databases">
        <title>Genome sequencing and analysis of members of genus Stenotrophomonas.</title>
        <authorList>
            <person name="Patil P.P."/>
            <person name="Midha S."/>
            <person name="Patil P.B."/>
        </authorList>
    </citation>
    <scope>NUCLEOTIDE SEQUENCE [LARGE SCALE GENOMIC DNA]</scope>
    <source>
        <strain evidence="1 2">DSM 21508</strain>
    </source>
</reference>
<dbReference type="PATRIC" id="fig|517011.3.peg.1856"/>
<dbReference type="EMBL" id="LDJK01000045">
    <property type="protein sequence ID" value="KRG73457.1"/>
    <property type="molecule type" value="Genomic_DNA"/>
</dbReference>
<keyword evidence="2" id="KW-1185">Reference proteome</keyword>
<organism evidence="1 2">
    <name type="scientific">Stenotrophomonas chelatiphaga</name>
    <dbReference type="NCBI Taxonomy" id="517011"/>
    <lineage>
        <taxon>Bacteria</taxon>
        <taxon>Pseudomonadati</taxon>
        <taxon>Pseudomonadota</taxon>
        <taxon>Gammaproteobacteria</taxon>
        <taxon>Lysobacterales</taxon>
        <taxon>Lysobacteraceae</taxon>
        <taxon>Stenotrophomonas</taxon>
    </lineage>
</organism>
<accession>A0A0R0D6K8</accession>
<comment type="caution">
    <text evidence="1">The sequence shown here is derived from an EMBL/GenBank/DDBJ whole genome shotgun (WGS) entry which is preliminary data.</text>
</comment>
<dbReference type="Proteomes" id="UP000051386">
    <property type="component" value="Unassembled WGS sequence"/>
</dbReference>
<sequence length="268" mass="26269">MAWLFFVLVPGLGRDLAFGARSVLQGAGSLLGSLGGDAVNGAIINPIARTLGAPESRSYRDEAAALADTLGLPQAQTSGDRVLGDIGETLTGTGLTLVAGGLLGAGRAAAPTLARAAPAPQTIPTLGSRAAELLGAQPALQVASTIGGLAAAGAARESSSGTGAQIAAGVLGGLAPSAFTSGVPMAVRGAFRGGDGNRQALDTAIEDFAVLGTAPSVGQITGSWSKQGAESLLASGPTSAGVMARFADRQADASGAAFMDVWGYRLGR</sequence>
<evidence type="ECO:0000313" key="2">
    <source>
        <dbReference type="Proteomes" id="UP000051386"/>
    </source>
</evidence>
<name>A0A0R0D6K8_9GAMM</name>
<evidence type="ECO:0000313" key="1">
    <source>
        <dbReference type="EMBL" id="KRG73457.1"/>
    </source>
</evidence>